<protein>
    <submittedName>
        <fullName evidence="3">Uncharacterized protein</fullName>
    </submittedName>
</protein>
<evidence type="ECO:0000256" key="1">
    <source>
        <dbReference type="SAM" id="MobiDB-lite"/>
    </source>
</evidence>
<dbReference type="Proteomes" id="UP000887566">
    <property type="component" value="Unplaced"/>
</dbReference>
<feature type="region of interest" description="Disordered" evidence="1">
    <location>
        <begin position="64"/>
        <end position="101"/>
    </location>
</feature>
<sequence>MCQENNQLAIRLSSVDAQSVQERQQLQAEIDAVDIRFKKDLRSLAAAEALDCICPLGIAPQPALKRKREGDDEIESRAPISSKKFPEPRPTWAQDQSGQQTSLRQIVPEMNKLNNNNSGKFYNCSLTNSPSYNRNHHYNFLNNINER</sequence>
<accession>A0A914WQG9</accession>
<evidence type="ECO:0000313" key="3">
    <source>
        <dbReference type="WBParaSite" id="PSAMB.scaffold4549size14267.g24583.t1"/>
    </source>
</evidence>
<name>A0A914WQG9_9BILA</name>
<keyword evidence="2" id="KW-1185">Reference proteome</keyword>
<reference evidence="3" key="1">
    <citation type="submission" date="2022-11" db="UniProtKB">
        <authorList>
            <consortium name="WormBaseParasite"/>
        </authorList>
    </citation>
    <scope>IDENTIFICATION</scope>
</reference>
<organism evidence="2 3">
    <name type="scientific">Plectus sambesii</name>
    <dbReference type="NCBI Taxonomy" id="2011161"/>
    <lineage>
        <taxon>Eukaryota</taxon>
        <taxon>Metazoa</taxon>
        <taxon>Ecdysozoa</taxon>
        <taxon>Nematoda</taxon>
        <taxon>Chromadorea</taxon>
        <taxon>Plectida</taxon>
        <taxon>Plectina</taxon>
        <taxon>Plectoidea</taxon>
        <taxon>Plectidae</taxon>
        <taxon>Plectus</taxon>
    </lineage>
</organism>
<proteinExistence type="predicted"/>
<dbReference type="AlphaFoldDB" id="A0A914WQG9"/>
<dbReference type="WBParaSite" id="PSAMB.scaffold4549size14267.g24583.t1">
    <property type="protein sequence ID" value="PSAMB.scaffold4549size14267.g24583.t1"/>
    <property type="gene ID" value="PSAMB.scaffold4549size14267.g24583"/>
</dbReference>
<evidence type="ECO:0000313" key="2">
    <source>
        <dbReference type="Proteomes" id="UP000887566"/>
    </source>
</evidence>